<dbReference type="AlphaFoldDB" id="A0A9Q8VEU7"/>
<evidence type="ECO:0000256" key="1">
    <source>
        <dbReference type="ARBA" id="ARBA00004613"/>
    </source>
</evidence>
<name>A0A9Q8VEU7_9HYPO</name>
<comment type="function">
    <text evidence="13">Catalyzes the hydrolysis of complex carboxylic polyesters found in the cell wall of plants. Degrades cutin, a macromolecule that forms the structure of the plant cuticle.</text>
</comment>
<evidence type="ECO:0000256" key="12">
    <source>
        <dbReference type="PIRSR" id="PIRSR611150-2"/>
    </source>
</evidence>
<organism evidence="14 15">
    <name type="scientific">Purpureocillium takamizusanense</name>
    <dbReference type="NCBI Taxonomy" id="2060973"/>
    <lineage>
        <taxon>Eukaryota</taxon>
        <taxon>Fungi</taxon>
        <taxon>Dikarya</taxon>
        <taxon>Ascomycota</taxon>
        <taxon>Pezizomycotina</taxon>
        <taxon>Sordariomycetes</taxon>
        <taxon>Hypocreomycetidae</taxon>
        <taxon>Hypocreales</taxon>
        <taxon>Ophiocordycipitaceae</taxon>
        <taxon>Purpureocillium</taxon>
    </lineage>
</organism>
<evidence type="ECO:0000256" key="6">
    <source>
        <dbReference type="ARBA" id="ARBA00022729"/>
    </source>
</evidence>
<dbReference type="PANTHER" id="PTHR48250">
    <property type="entry name" value="CUTINASE 2-RELATED"/>
    <property type="match status" value="1"/>
</dbReference>
<gene>
    <name evidence="14" type="primary">CUT1</name>
    <name evidence="14" type="ORF">JDV02_008098</name>
</gene>
<dbReference type="GeneID" id="72070046"/>
<dbReference type="EMBL" id="CP086361">
    <property type="protein sequence ID" value="UNI22187.1"/>
    <property type="molecule type" value="Genomic_DNA"/>
</dbReference>
<accession>A0A9Q8VEU7</accession>
<dbReference type="PROSITE" id="PS00931">
    <property type="entry name" value="CUTINASE_2"/>
    <property type="match status" value="1"/>
</dbReference>
<keyword evidence="9 12" id="KW-1015">Disulfide bond</keyword>
<dbReference type="RefSeq" id="XP_047845668.1">
    <property type="nucleotide sequence ID" value="XM_047989663.1"/>
</dbReference>
<comment type="similarity">
    <text evidence="2 13">Belongs to the cutinase family.</text>
</comment>
<dbReference type="EC" id="3.1.1.74" evidence="3 13"/>
<sequence>MVRLFNLASTKCPNAKVVAGGYSQGAALTAASIRDLDAGVRGKIVGAVLFGYTKNMQNKGQIPNYPSDRLEVFCADGDLVCTGTLIVTPAHLSYGDEAAEEAPHFLIERIRASR</sequence>
<dbReference type="SUPFAM" id="SSF53474">
    <property type="entry name" value="alpha/beta-Hydrolases"/>
    <property type="match status" value="1"/>
</dbReference>
<evidence type="ECO:0000256" key="2">
    <source>
        <dbReference type="ARBA" id="ARBA00007534"/>
    </source>
</evidence>
<dbReference type="KEGG" id="ptkz:JDV02_008098"/>
<dbReference type="PRINTS" id="PR00129">
    <property type="entry name" value="CUTINASE"/>
</dbReference>
<feature type="active site" description="Proton donor/acceptor" evidence="11">
    <location>
        <position position="91"/>
    </location>
</feature>
<keyword evidence="5 13" id="KW-0964">Secreted</keyword>
<comment type="subcellular location">
    <subcellularLocation>
        <location evidence="1 13">Secreted</location>
    </subcellularLocation>
</comment>
<evidence type="ECO:0000256" key="9">
    <source>
        <dbReference type="ARBA" id="ARBA00023157"/>
    </source>
</evidence>
<keyword evidence="8" id="KW-0843">Virulence</keyword>
<dbReference type="GO" id="GO:0016052">
    <property type="term" value="P:carbohydrate catabolic process"/>
    <property type="evidence" value="ECO:0007669"/>
    <property type="project" value="TreeGrafter"/>
</dbReference>
<evidence type="ECO:0000256" key="3">
    <source>
        <dbReference type="ARBA" id="ARBA00013095"/>
    </source>
</evidence>
<dbReference type="PROSITE" id="PS00155">
    <property type="entry name" value="CUTINASE_1"/>
    <property type="match status" value="1"/>
</dbReference>
<keyword evidence="6" id="KW-0732">Signal</keyword>
<evidence type="ECO:0000256" key="8">
    <source>
        <dbReference type="ARBA" id="ARBA00023026"/>
    </source>
</evidence>
<evidence type="ECO:0000313" key="14">
    <source>
        <dbReference type="EMBL" id="UNI22187.1"/>
    </source>
</evidence>
<dbReference type="InterPro" id="IPR043579">
    <property type="entry name" value="CUTINASE_2"/>
</dbReference>
<reference evidence="14" key="1">
    <citation type="submission" date="2021-11" db="EMBL/GenBank/DDBJ databases">
        <title>Purpureocillium_takamizusanense_genome.</title>
        <authorList>
            <person name="Nguyen N.-H."/>
        </authorList>
    </citation>
    <scope>NUCLEOTIDE SEQUENCE</scope>
    <source>
        <strain evidence="14">PT3</strain>
    </source>
</reference>
<evidence type="ECO:0000256" key="13">
    <source>
        <dbReference type="RuleBase" id="RU361263"/>
    </source>
</evidence>
<keyword evidence="4 13" id="KW-0719">Serine esterase</keyword>
<dbReference type="Gene3D" id="3.40.50.1820">
    <property type="entry name" value="alpha/beta hydrolase"/>
    <property type="match status" value="1"/>
</dbReference>
<comment type="catalytic activity">
    <reaction evidence="10 13">
        <text>cutin + H2O = cutin monomers.</text>
        <dbReference type="EC" id="3.1.1.74"/>
    </reaction>
</comment>
<dbReference type="InterPro" id="IPR011150">
    <property type="entry name" value="Cutinase_monf"/>
</dbReference>
<keyword evidence="15" id="KW-1185">Reference proteome</keyword>
<dbReference type="OrthoDB" id="3225429at2759"/>
<evidence type="ECO:0000256" key="7">
    <source>
        <dbReference type="ARBA" id="ARBA00022801"/>
    </source>
</evidence>
<protein>
    <recommendedName>
        <fullName evidence="3 13">Cutinase</fullName>
        <ecNumber evidence="3 13">3.1.1.74</ecNumber>
    </recommendedName>
</protein>
<proteinExistence type="inferred from homology"/>
<dbReference type="Pfam" id="PF01083">
    <property type="entry name" value="Cutinase"/>
    <property type="match status" value="1"/>
</dbReference>
<dbReference type="SMART" id="SM01110">
    <property type="entry name" value="Cutinase"/>
    <property type="match status" value="1"/>
</dbReference>
<dbReference type="GO" id="GO:0050525">
    <property type="term" value="F:cutinase activity"/>
    <property type="evidence" value="ECO:0007669"/>
    <property type="project" value="UniProtKB-UniRule"/>
</dbReference>
<dbReference type="PANTHER" id="PTHR48250:SF3">
    <property type="entry name" value="CUTINASE 1-RELATED"/>
    <property type="match status" value="1"/>
</dbReference>
<evidence type="ECO:0000256" key="5">
    <source>
        <dbReference type="ARBA" id="ARBA00022525"/>
    </source>
</evidence>
<dbReference type="InterPro" id="IPR029058">
    <property type="entry name" value="AB_hydrolase_fold"/>
</dbReference>
<dbReference type="Proteomes" id="UP000829364">
    <property type="component" value="Chromosome 8"/>
</dbReference>
<keyword evidence="7 13" id="KW-0378">Hydrolase</keyword>
<feature type="active site" evidence="11">
    <location>
        <position position="78"/>
    </location>
</feature>
<evidence type="ECO:0000256" key="11">
    <source>
        <dbReference type="PIRSR" id="PIRSR611150-1"/>
    </source>
</evidence>
<dbReference type="GO" id="GO:0005576">
    <property type="term" value="C:extracellular region"/>
    <property type="evidence" value="ECO:0007669"/>
    <property type="project" value="UniProtKB-SubCell"/>
</dbReference>
<feature type="disulfide bond" evidence="12">
    <location>
        <begin position="74"/>
        <end position="81"/>
    </location>
</feature>
<dbReference type="InterPro" id="IPR043580">
    <property type="entry name" value="CUTINASE_1"/>
</dbReference>
<evidence type="ECO:0000256" key="10">
    <source>
        <dbReference type="ARBA" id="ARBA00034045"/>
    </source>
</evidence>
<evidence type="ECO:0000313" key="15">
    <source>
        <dbReference type="Proteomes" id="UP000829364"/>
    </source>
</evidence>
<dbReference type="InterPro" id="IPR000675">
    <property type="entry name" value="Cutinase/axe"/>
</dbReference>
<evidence type="ECO:0000256" key="4">
    <source>
        <dbReference type="ARBA" id="ARBA00022487"/>
    </source>
</evidence>
<feature type="active site" description="Nucleophile" evidence="11">
    <location>
        <position position="23"/>
    </location>
</feature>